<gene>
    <name evidence="1" type="ORF">HDG41_005101</name>
</gene>
<proteinExistence type="predicted"/>
<dbReference type="Proteomes" id="UP000592820">
    <property type="component" value="Unassembled WGS sequence"/>
</dbReference>
<evidence type="ECO:0000313" key="1">
    <source>
        <dbReference type="EMBL" id="MBB5403015.1"/>
    </source>
</evidence>
<accession>A0A7W8LAC4</accession>
<dbReference type="RefSeq" id="WP_260332337.1">
    <property type="nucleotide sequence ID" value="NZ_JACHDE010000011.1"/>
</dbReference>
<comment type="caution">
    <text evidence="1">The sequence shown here is derived from an EMBL/GenBank/DDBJ whole genome shotgun (WGS) entry which is preliminary data.</text>
</comment>
<dbReference type="AlphaFoldDB" id="A0A7W8LAC4"/>
<evidence type="ECO:0000313" key="2">
    <source>
        <dbReference type="Proteomes" id="UP000592820"/>
    </source>
</evidence>
<organism evidence="1 2">
    <name type="scientific">Paraburkholderia youngii</name>
    <dbReference type="NCBI Taxonomy" id="2782701"/>
    <lineage>
        <taxon>Bacteria</taxon>
        <taxon>Pseudomonadati</taxon>
        <taxon>Pseudomonadota</taxon>
        <taxon>Betaproteobacteria</taxon>
        <taxon>Burkholderiales</taxon>
        <taxon>Burkholderiaceae</taxon>
        <taxon>Paraburkholderia</taxon>
    </lineage>
</organism>
<reference evidence="1 2" key="1">
    <citation type="submission" date="2020-08" db="EMBL/GenBank/DDBJ databases">
        <title>Genomic Encyclopedia of Type Strains, Phase IV (KMG-V): Genome sequencing to study the core and pangenomes of soil and plant-associated prokaryotes.</title>
        <authorList>
            <person name="Whitman W."/>
        </authorList>
    </citation>
    <scope>NUCLEOTIDE SEQUENCE [LARGE SCALE GENOMIC DNA]</scope>
    <source>
        <strain evidence="1 2">JPY162</strain>
    </source>
</reference>
<sequence>MELGGHAPVIVHADADPVQRAKGLATTRFRN</sequence>
<dbReference type="EMBL" id="JACHDE010000011">
    <property type="protein sequence ID" value="MBB5403015.1"/>
    <property type="molecule type" value="Genomic_DNA"/>
</dbReference>
<protein>
    <submittedName>
        <fullName evidence="1">Acyl-CoA reductase-like NAD-dependent aldehyde dehydrogenase</fullName>
    </submittedName>
</protein>
<name>A0A7W8LAC4_9BURK</name>